<proteinExistence type="predicted"/>
<dbReference type="Proteomes" id="UP001595075">
    <property type="component" value="Unassembled WGS sequence"/>
</dbReference>
<protein>
    <submittedName>
        <fullName evidence="1">Uncharacterized protein</fullName>
    </submittedName>
</protein>
<feature type="non-terminal residue" evidence="1">
    <location>
        <position position="95"/>
    </location>
</feature>
<comment type="caution">
    <text evidence="1">The sequence shown here is derived from an EMBL/GenBank/DDBJ whole genome shotgun (WGS) entry which is preliminary data.</text>
</comment>
<evidence type="ECO:0000313" key="1">
    <source>
        <dbReference type="EMBL" id="KAL2070578.1"/>
    </source>
</evidence>
<evidence type="ECO:0000313" key="2">
    <source>
        <dbReference type="Proteomes" id="UP001595075"/>
    </source>
</evidence>
<reference evidence="1 2" key="1">
    <citation type="journal article" date="2024" name="Commun. Biol.">
        <title>Comparative genomic analysis of thermophilic fungi reveals convergent evolutionary adaptations and gene losses.</title>
        <authorList>
            <person name="Steindorff A.S."/>
            <person name="Aguilar-Pontes M.V."/>
            <person name="Robinson A.J."/>
            <person name="Andreopoulos B."/>
            <person name="LaButti K."/>
            <person name="Kuo A."/>
            <person name="Mondo S."/>
            <person name="Riley R."/>
            <person name="Otillar R."/>
            <person name="Haridas S."/>
            <person name="Lipzen A."/>
            <person name="Grimwood J."/>
            <person name="Schmutz J."/>
            <person name="Clum A."/>
            <person name="Reid I.D."/>
            <person name="Moisan M.C."/>
            <person name="Butler G."/>
            <person name="Nguyen T.T.M."/>
            <person name="Dewar K."/>
            <person name="Conant G."/>
            <person name="Drula E."/>
            <person name="Henrissat B."/>
            <person name="Hansel C."/>
            <person name="Singer S."/>
            <person name="Hutchinson M.I."/>
            <person name="de Vries R.P."/>
            <person name="Natvig D.O."/>
            <person name="Powell A.J."/>
            <person name="Tsang A."/>
            <person name="Grigoriev I.V."/>
        </authorList>
    </citation>
    <scope>NUCLEOTIDE SEQUENCE [LARGE SCALE GENOMIC DNA]</scope>
    <source>
        <strain evidence="1 2">CBS 494.80</strain>
    </source>
</reference>
<keyword evidence="2" id="KW-1185">Reference proteome</keyword>
<sequence length="95" mass="10693">MIANARADLSEHIKLLYLDKNGILPIPVTNFAARKLQYKRWPTHRHRRLSQDQLVLSFSISNSANLTFPARAPPNCKLPARQRHIHSAGISAGSK</sequence>
<organism evidence="1 2">
    <name type="scientific">Oculimacula yallundae</name>
    <dbReference type="NCBI Taxonomy" id="86028"/>
    <lineage>
        <taxon>Eukaryota</taxon>
        <taxon>Fungi</taxon>
        <taxon>Dikarya</taxon>
        <taxon>Ascomycota</taxon>
        <taxon>Pezizomycotina</taxon>
        <taxon>Leotiomycetes</taxon>
        <taxon>Helotiales</taxon>
        <taxon>Ploettnerulaceae</taxon>
        <taxon>Oculimacula</taxon>
    </lineage>
</organism>
<gene>
    <name evidence="1" type="ORF">VTL71DRAFT_13604</name>
</gene>
<dbReference type="EMBL" id="JAZHXI010000006">
    <property type="protein sequence ID" value="KAL2070578.1"/>
    <property type="molecule type" value="Genomic_DNA"/>
</dbReference>
<accession>A0ABR4CKU7</accession>
<name>A0ABR4CKU7_9HELO</name>